<dbReference type="EMBL" id="BJHW01000002">
    <property type="protein sequence ID" value="GDY60196.1"/>
    <property type="molecule type" value="Genomic_DNA"/>
</dbReference>
<dbReference type="Gene3D" id="3.40.710.10">
    <property type="entry name" value="DD-peptidase/beta-lactamase superfamily"/>
    <property type="match status" value="1"/>
</dbReference>
<keyword evidence="4" id="KW-1185">Reference proteome</keyword>
<dbReference type="InterPro" id="IPR052907">
    <property type="entry name" value="Beta-lactamase/esterase"/>
</dbReference>
<dbReference type="SUPFAM" id="SSF56601">
    <property type="entry name" value="beta-lactamase/transpeptidase-like"/>
    <property type="match status" value="1"/>
</dbReference>
<protein>
    <submittedName>
        <fullName evidence="3">EstA family serine hydrolase</fullName>
    </submittedName>
</protein>
<feature type="domain" description="Beta-lactamase-related" evidence="2">
    <location>
        <begin position="15"/>
        <end position="364"/>
    </location>
</feature>
<reference evidence="3 4" key="1">
    <citation type="journal article" date="2020" name="Int. J. Syst. Evol. Microbiol.">
        <title>Reclassification of Streptomyces castelarensis and Streptomyces sporoclivatus as later heterotypic synonyms of Streptomyces antimycoticus.</title>
        <authorList>
            <person name="Komaki H."/>
            <person name="Tamura T."/>
        </authorList>
    </citation>
    <scope>NUCLEOTIDE SEQUENCE [LARGE SCALE GENOMIC DNA]</scope>
    <source>
        <strain evidence="3 4">NBRC 13459</strain>
    </source>
</reference>
<dbReference type="PANTHER" id="PTHR43319:SF3">
    <property type="entry name" value="BETA-LACTAMASE-RELATED DOMAIN-CONTAINING PROTEIN"/>
    <property type="match status" value="1"/>
</dbReference>
<organism evidence="3 4">
    <name type="scientific">Streptomyces violaceusniger</name>
    <dbReference type="NCBI Taxonomy" id="68280"/>
    <lineage>
        <taxon>Bacteria</taxon>
        <taxon>Bacillati</taxon>
        <taxon>Actinomycetota</taxon>
        <taxon>Actinomycetes</taxon>
        <taxon>Kitasatosporales</taxon>
        <taxon>Streptomycetaceae</taxon>
        <taxon>Streptomyces</taxon>
        <taxon>Streptomyces violaceusniger group</taxon>
    </lineage>
</organism>
<dbReference type="InterPro" id="IPR001466">
    <property type="entry name" value="Beta-lactam-related"/>
</dbReference>
<evidence type="ECO:0000256" key="1">
    <source>
        <dbReference type="SAM" id="MobiDB-lite"/>
    </source>
</evidence>
<evidence type="ECO:0000313" key="3">
    <source>
        <dbReference type="EMBL" id="GDY60196.1"/>
    </source>
</evidence>
<comment type="caution">
    <text evidence="3">The sequence shown here is derived from an EMBL/GenBank/DDBJ whole genome shotgun (WGS) entry which is preliminary data.</text>
</comment>
<dbReference type="Proteomes" id="UP000301309">
    <property type="component" value="Unassembled WGS sequence"/>
</dbReference>
<dbReference type="Pfam" id="PF00144">
    <property type="entry name" value="Beta-lactamase"/>
    <property type="match status" value="1"/>
</dbReference>
<evidence type="ECO:0000259" key="2">
    <source>
        <dbReference type="Pfam" id="PF00144"/>
    </source>
</evidence>
<proteinExistence type="predicted"/>
<keyword evidence="3" id="KW-0378">Hydrolase</keyword>
<dbReference type="InterPro" id="IPR012338">
    <property type="entry name" value="Beta-lactam/transpept-like"/>
</dbReference>
<accession>A0A4D4LLM2</accession>
<sequence>MSNIEGRHDARFETVRAKFEQNVASGEELGASLVLDIDGDVVIDLWGGFRDPGHTVAWDEHTITNVWSTTKAVTSLAALMLVDRGELDIHAPVAEYWPEFAANGKQGVEIRHLLSHTSGVAGLDQPAVLEDLYDWEKSTARMAAQAPWWEPGTASGYHMTNFGHLLGEVIRRVSGKPLKRFVAEELAGPLGADFQIGAAEKDWGRIANVIPPPPMRFDADALGADNPGVKAASGPVIEANDANTPSWRRADMGAVNGHGNARSVARVLSAIARGGEVDGIRLLGPDTIDLIFNEQANGVDVVLGIPLRWGVGYALPKKDTIAWIPDGKICFWGGWGGSVIIMDLDRRMTISYMMNRMAPASSVPTEAAPTSRPSTTRFRPLALQGKDTRPPGQLVVGAAGGGDLPW</sequence>
<dbReference type="GO" id="GO:0016787">
    <property type="term" value="F:hydrolase activity"/>
    <property type="evidence" value="ECO:0007669"/>
    <property type="project" value="UniProtKB-KW"/>
</dbReference>
<dbReference type="AlphaFoldDB" id="A0A4D4LLM2"/>
<gene>
    <name evidence="3" type="ORF">SVIO_108190</name>
</gene>
<dbReference type="PANTHER" id="PTHR43319">
    <property type="entry name" value="BETA-LACTAMASE-RELATED"/>
    <property type="match status" value="1"/>
</dbReference>
<name>A0A4D4LLM2_STRVO</name>
<feature type="region of interest" description="Disordered" evidence="1">
    <location>
        <begin position="382"/>
        <end position="406"/>
    </location>
</feature>
<evidence type="ECO:0000313" key="4">
    <source>
        <dbReference type="Proteomes" id="UP000301309"/>
    </source>
</evidence>